<reference evidence="13" key="2">
    <citation type="submission" date="2023-03" db="EMBL/GenBank/DDBJ databases">
        <authorList>
            <person name="Inwood S.N."/>
            <person name="Skelly J.G."/>
            <person name="Guhlin J."/>
            <person name="Harrop T.W.R."/>
            <person name="Goldson S.G."/>
            <person name="Dearden P.K."/>
        </authorList>
    </citation>
    <scope>NUCLEOTIDE SEQUENCE</scope>
    <source>
        <strain evidence="13">Lincoln</strain>
        <tissue evidence="13">Whole body</tissue>
    </source>
</reference>
<organism evidence="13 14">
    <name type="scientific">Microctonus hyperodae</name>
    <name type="common">Parasitoid wasp</name>
    <dbReference type="NCBI Taxonomy" id="165561"/>
    <lineage>
        <taxon>Eukaryota</taxon>
        <taxon>Metazoa</taxon>
        <taxon>Ecdysozoa</taxon>
        <taxon>Arthropoda</taxon>
        <taxon>Hexapoda</taxon>
        <taxon>Insecta</taxon>
        <taxon>Pterygota</taxon>
        <taxon>Neoptera</taxon>
        <taxon>Endopterygota</taxon>
        <taxon>Hymenoptera</taxon>
        <taxon>Apocrita</taxon>
        <taxon>Ichneumonoidea</taxon>
        <taxon>Braconidae</taxon>
        <taxon>Euphorinae</taxon>
        <taxon>Microctonus</taxon>
    </lineage>
</organism>
<dbReference type="Proteomes" id="UP001168972">
    <property type="component" value="Unassembled WGS sequence"/>
</dbReference>
<dbReference type="PANTHER" id="PTHR42643">
    <property type="entry name" value="IONOTROPIC RECEPTOR 20A-RELATED"/>
    <property type="match status" value="1"/>
</dbReference>
<comment type="caution">
    <text evidence="13">The sequence shown here is derived from an EMBL/GenBank/DDBJ whole genome shotgun (WGS) entry which is preliminary data.</text>
</comment>
<dbReference type="InterPro" id="IPR057074">
    <property type="entry name" value="IR75A_N"/>
</dbReference>
<feature type="transmembrane region" description="Helical" evidence="10">
    <location>
        <begin position="396"/>
        <end position="416"/>
    </location>
</feature>
<keyword evidence="7" id="KW-0675">Receptor</keyword>
<dbReference type="SUPFAM" id="SSF53850">
    <property type="entry name" value="Periplasmic binding protein-like II"/>
    <property type="match status" value="1"/>
</dbReference>
<keyword evidence="3" id="KW-1003">Cell membrane</keyword>
<evidence type="ECO:0000256" key="7">
    <source>
        <dbReference type="ARBA" id="ARBA00023170"/>
    </source>
</evidence>
<reference evidence="13" key="1">
    <citation type="journal article" date="2023" name="bioRxiv">
        <title>Scaffold-level genome assemblies of two parasitoid biocontrol wasps reveal the parthenogenesis mechanism and an associated novel virus.</title>
        <authorList>
            <person name="Inwood S."/>
            <person name="Skelly J."/>
            <person name="Guhlin J."/>
            <person name="Harrop T."/>
            <person name="Goldson S."/>
            <person name="Dearden P."/>
        </authorList>
    </citation>
    <scope>NUCLEOTIDE SEQUENCE</scope>
    <source>
        <strain evidence="13">Lincoln</strain>
        <tissue evidence="13">Whole body</tissue>
    </source>
</reference>
<keyword evidence="8" id="KW-0325">Glycoprotein</keyword>
<keyword evidence="6 10" id="KW-0472">Membrane</keyword>
<dbReference type="Gene3D" id="1.10.287.70">
    <property type="match status" value="1"/>
</dbReference>
<proteinExistence type="inferred from homology"/>
<dbReference type="EMBL" id="JAQQBR010000002">
    <property type="protein sequence ID" value="KAK0181342.1"/>
    <property type="molecule type" value="Genomic_DNA"/>
</dbReference>
<keyword evidence="4 10" id="KW-0812">Transmembrane</keyword>
<comment type="subcellular location">
    <subcellularLocation>
        <location evidence="1">Cell membrane</location>
        <topology evidence="1">Multi-pass membrane protein</topology>
    </subcellularLocation>
</comment>
<dbReference type="Pfam" id="PF00060">
    <property type="entry name" value="Lig_chan"/>
    <property type="match status" value="1"/>
</dbReference>
<evidence type="ECO:0000259" key="12">
    <source>
        <dbReference type="Pfam" id="PF24576"/>
    </source>
</evidence>
<dbReference type="GO" id="GO:0050906">
    <property type="term" value="P:detection of stimulus involved in sensory perception"/>
    <property type="evidence" value="ECO:0007669"/>
    <property type="project" value="UniProtKB-ARBA"/>
</dbReference>
<gene>
    <name evidence="13" type="ORF">PV327_003634</name>
</gene>
<keyword evidence="14" id="KW-1185">Reference proteome</keyword>
<evidence type="ECO:0000256" key="2">
    <source>
        <dbReference type="ARBA" id="ARBA00008685"/>
    </source>
</evidence>
<evidence type="ECO:0000256" key="5">
    <source>
        <dbReference type="ARBA" id="ARBA00022989"/>
    </source>
</evidence>
<evidence type="ECO:0000256" key="4">
    <source>
        <dbReference type="ARBA" id="ARBA00022692"/>
    </source>
</evidence>
<feature type="compositionally biased region" description="Polar residues" evidence="9">
    <location>
        <begin position="641"/>
        <end position="662"/>
    </location>
</feature>
<evidence type="ECO:0000313" key="13">
    <source>
        <dbReference type="EMBL" id="KAK0181342.1"/>
    </source>
</evidence>
<feature type="region of interest" description="Disordered" evidence="9">
    <location>
        <begin position="635"/>
        <end position="662"/>
    </location>
</feature>
<evidence type="ECO:0000256" key="8">
    <source>
        <dbReference type="ARBA" id="ARBA00023180"/>
    </source>
</evidence>
<evidence type="ECO:0000259" key="11">
    <source>
        <dbReference type="Pfam" id="PF00060"/>
    </source>
</evidence>
<dbReference type="InterPro" id="IPR001320">
    <property type="entry name" value="Iontro_rcpt_C"/>
</dbReference>
<dbReference type="GO" id="GO:0005886">
    <property type="term" value="C:plasma membrane"/>
    <property type="evidence" value="ECO:0007669"/>
    <property type="project" value="UniProtKB-SubCell"/>
</dbReference>
<evidence type="ECO:0000256" key="1">
    <source>
        <dbReference type="ARBA" id="ARBA00004651"/>
    </source>
</evidence>
<feature type="transmembrane region" description="Helical" evidence="10">
    <location>
        <begin position="595"/>
        <end position="617"/>
    </location>
</feature>
<accession>A0AA39G4F3</accession>
<evidence type="ECO:0000256" key="10">
    <source>
        <dbReference type="SAM" id="Phobius"/>
    </source>
</evidence>
<comment type="similarity">
    <text evidence="2">Belongs to the glutamate-gated ion channel (TC 1.A.10.1) family.</text>
</comment>
<evidence type="ECO:0000313" key="14">
    <source>
        <dbReference type="Proteomes" id="UP001168972"/>
    </source>
</evidence>
<feature type="domain" description="Ionotropic receptor 75a N-terminal" evidence="12">
    <location>
        <begin position="27"/>
        <end position="211"/>
    </location>
</feature>
<evidence type="ECO:0000256" key="3">
    <source>
        <dbReference type="ARBA" id="ARBA00022475"/>
    </source>
</evidence>
<dbReference type="Pfam" id="PF24576">
    <property type="entry name" value="IR75A_N"/>
    <property type="match status" value="1"/>
</dbReference>
<dbReference type="PANTHER" id="PTHR42643:SF33">
    <property type="entry name" value="GLUTAMATE RECEPTOR 2-LIKE PROTEIN"/>
    <property type="match status" value="1"/>
</dbReference>
<protein>
    <recommendedName>
        <fullName evidence="15">Ionotropic receptor</fullName>
    </recommendedName>
</protein>
<dbReference type="AlphaFoldDB" id="A0AA39G4F3"/>
<dbReference type="Gene3D" id="3.40.190.10">
    <property type="entry name" value="Periplasmic binding protein-like II"/>
    <property type="match status" value="1"/>
</dbReference>
<dbReference type="GO" id="GO:0015276">
    <property type="term" value="F:ligand-gated monoatomic ion channel activity"/>
    <property type="evidence" value="ECO:0007669"/>
    <property type="project" value="InterPro"/>
</dbReference>
<dbReference type="InterPro" id="IPR052192">
    <property type="entry name" value="Insect_Ionotropic_Sensory_Rcpt"/>
</dbReference>
<evidence type="ECO:0000256" key="6">
    <source>
        <dbReference type="ARBA" id="ARBA00023136"/>
    </source>
</evidence>
<name>A0AA39G4F3_MICHY</name>
<keyword evidence="5 10" id="KW-1133">Transmembrane helix</keyword>
<feature type="transmembrane region" description="Helical" evidence="10">
    <location>
        <begin position="334"/>
        <end position="352"/>
    </location>
</feature>
<evidence type="ECO:0000256" key="9">
    <source>
        <dbReference type="SAM" id="MobiDB-lite"/>
    </source>
</evidence>
<sequence>MKFRRYSFVFFGLLLPTVTLGNGILAKLTKDYFENFIITQIVVFGCWDLPQRLEFYRSVMQLKNRLTYVNIQPGLSMAKILKVNYYKLGIVLDLDCPHSEIIFDQYWEQHLRHNESYFWLMPMSKSTKIPNYFNQLPLNIATEMTLALLNNNNVSYTLYDIYNPSYRHGGKLNVTYMGHWSVKDGIKIELTQYKYKRRGNLHGLVLNASIVIDHPPVPDYITYIHNPINPHLDTMHRYNYALTLQLRDYYNFTMNLSRGKTWGYLVNGTFNGILGDMVKGIIDFGATPFQYKPERLDVCEYTVQTWLARPCFIFRHPKKNDLSNPFLKPFEMDVWFWIAIFGFVNYLLLYMTSKIEKILDPKPPINTLDTHPASECALIASAAICQQGLSDGPRIYSGRIVFMSLFLWGLLLYQFYSASVVGSLLAKKPRWINTLKDLADSSIEIGIEDIAYNYDFFATTSDPVALQLYREKIAVNKRRKKSPYFTVEEGIRKMQKGGFAFHVDVASAYKIIEETFEIDEICDLVEIQLFPPKHTATATSRHSPFKKMVTYGMRQVVEHGMAKRLRNIWMHRRPECPESHSADPVPVVLQEFSPALFLLVCGIVCALLAMFIEMHFIRRDRIKLMMSNDDDDDYRLDGEINENQAGKTTPSTLSLHSNTAEK</sequence>
<evidence type="ECO:0008006" key="15">
    <source>
        <dbReference type="Google" id="ProtNLM"/>
    </source>
</evidence>
<feature type="domain" description="Ionotropic glutamate receptor C-terminal" evidence="11">
    <location>
        <begin position="332"/>
        <end position="602"/>
    </location>
</feature>